<evidence type="ECO:0000259" key="1">
    <source>
        <dbReference type="Pfam" id="PF01248"/>
    </source>
</evidence>
<protein>
    <submittedName>
        <fullName evidence="2">Ribosomal L7Ae/L30e/S12e/Gadd45 family protein</fullName>
    </submittedName>
</protein>
<proteinExistence type="predicted"/>
<dbReference type="EMBL" id="JAJEQW010000001">
    <property type="protein sequence ID" value="MCC2240986.1"/>
    <property type="molecule type" value="Genomic_DNA"/>
</dbReference>
<dbReference type="InterPro" id="IPR029064">
    <property type="entry name" value="Ribosomal_eL30-like_sf"/>
</dbReference>
<feature type="domain" description="Ribosomal protein eL8/eL30/eS12/Gadd45" evidence="1">
    <location>
        <begin position="5"/>
        <end position="94"/>
    </location>
</feature>
<name>A0AAW4WEB5_9FIRM</name>
<dbReference type="Gene3D" id="3.30.1330.30">
    <property type="match status" value="1"/>
</dbReference>
<dbReference type="SUPFAM" id="SSF55315">
    <property type="entry name" value="L30e-like"/>
    <property type="match status" value="1"/>
</dbReference>
<sequence length="105" mass="11437">MKQDKVLSMLGLSAKAGNVASGEFSTEKAVKEGKARLVIVAGDASDNTKKHFRDMCSFYEVPFYAYADKESLGHHIGKEFRASLAVTNEGLAKAVIKQLKLLTTE</sequence>
<dbReference type="AlphaFoldDB" id="A0AAW4WEB5"/>
<dbReference type="InterPro" id="IPR004038">
    <property type="entry name" value="Ribosomal_eL8/eL30/eS12/Gad45"/>
</dbReference>
<gene>
    <name evidence="2" type="ORF">LKD47_01545</name>
</gene>
<evidence type="ECO:0000313" key="2">
    <source>
        <dbReference type="EMBL" id="MCC2240986.1"/>
    </source>
</evidence>
<organism evidence="2 3">
    <name type="scientific">Roseburia amylophila</name>
    <dbReference type="NCBI Taxonomy" id="2981794"/>
    <lineage>
        <taxon>Bacteria</taxon>
        <taxon>Bacillati</taxon>
        <taxon>Bacillota</taxon>
        <taxon>Clostridia</taxon>
        <taxon>Lachnospirales</taxon>
        <taxon>Lachnospiraceae</taxon>
        <taxon>Roseburia</taxon>
    </lineage>
</organism>
<dbReference type="Proteomes" id="UP001198893">
    <property type="component" value="Unassembled WGS sequence"/>
</dbReference>
<evidence type="ECO:0000313" key="3">
    <source>
        <dbReference type="Proteomes" id="UP001198893"/>
    </source>
</evidence>
<reference evidence="2" key="1">
    <citation type="submission" date="2021-10" db="EMBL/GenBank/DDBJ databases">
        <title>Anaerobic single-cell dispensing facilitates the cultivation of human gut bacteria.</title>
        <authorList>
            <person name="Afrizal A."/>
        </authorList>
    </citation>
    <scope>NUCLEOTIDE SEQUENCE</scope>
    <source>
        <strain evidence="2">CLA-AA-H204</strain>
    </source>
</reference>
<dbReference type="Pfam" id="PF01248">
    <property type="entry name" value="Ribosomal_L7Ae"/>
    <property type="match status" value="1"/>
</dbReference>
<accession>A0AAW4WEB5</accession>
<comment type="caution">
    <text evidence="2">The sequence shown here is derived from an EMBL/GenBank/DDBJ whole genome shotgun (WGS) entry which is preliminary data.</text>
</comment>
<dbReference type="RefSeq" id="WP_227709488.1">
    <property type="nucleotide sequence ID" value="NZ_JAJEQW010000001.1"/>
</dbReference>